<dbReference type="InterPro" id="IPR038630">
    <property type="entry name" value="L24e/L24_sf"/>
</dbReference>
<gene>
    <name evidence="1" type="ORF">Tco_0626808</name>
</gene>
<evidence type="ECO:0000313" key="1">
    <source>
        <dbReference type="EMBL" id="GJS53446.1"/>
    </source>
</evidence>
<dbReference type="Proteomes" id="UP001151760">
    <property type="component" value="Unassembled WGS sequence"/>
</dbReference>
<reference evidence="1" key="1">
    <citation type="journal article" date="2022" name="Int. J. Mol. Sci.">
        <title>Draft Genome of Tanacetum Coccineum: Genomic Comparison of Closely Related Tanacetum-Family Plants.</title>
        <authorList>
            <person name="Yamashiro T."/>
            <person name="Shiraishi A."/>
            <person name="Nakayama K."/>
            <person name="Satake H."/>
        </authorList>
    </citation>
    <scope>NUCLEOTIDE SEQUENCE</scope>
</reference>
<proteinExistence type="predicted"/>
<dbReference type="EMBL" id="BQNB010008726">
    <property type="protein sequence ID" value="GJS53446.1"/>
    <property type="molecule type" value="Genomic_DNA"/>
</dbReference>
<accession>A0ABQ4WLH3</accession>
<reference evidence="1" key="2">
    <citation type="submission" date="2022-01" db="EMBL/GenBank/DDBJ databases">
        <authorList>
            <person name="Yamashiro T."/>
            <person name="Shiraishi A."/>
            <person name="Satake H."/>
            <person name="Nakayama K."/>
        </authorList>
    </citation>
    <scope>NUCLEOTIDE SEQUENCE</scope>
</reference>
<dbReference type="Gene3D" id="2.30.170.20">
    <property type="entry name" value="Ribosomal protein L24e"/>
    <property type="match status" value="1"/>
</dbReference>
<evidence type="ECO:0000313" key="2">
    <source>
        <dbReference type="Proteomes" id="UP001151760"/>
    </source>
</evidence>
<name>A0ABQ4WLH3_9ASTR</name>
<protein>
    <submittedName>
        <fullName evidence="1">Probable ribosome biogenesis protein RLP24</fullName>
    </submittedName>
</protein>
<organism evidence="1 2">
    <name type="scientific">Tanacetum coccineum</name>
    <dbReference type="NCBI Taxonomy" id="301880"/>
    <lineage>
        <taxon>Eukaryota</taxon>
        <taxon>Viridiplantae</taxon>
        <taxon>Streptophyta</taxon>
        <taxon>Embryophyta</taxon>
        <taxon>Tracheophyta</taxon>
        <taxon>Spermatophyta</taxon>
        <taxon>Magnoliopsida</taxon>
        <taxon>eudicotyledons</taxon>
        <taxon>Gunneridae</taxon>
        <taxon>Pentapetalae</taxon>
        <taxon>asterids</taxon>
        <taxon>campanulids</taxon>
        <taxon>Asterales</taxon>
        <taxon>Asteraceae</taxon>
        <taxon>Asteroideae</taxon>
        <taxon>Anthemideae</taxon>
        <taxon>Anthemidinae</taxon>
        <taxon>Tanacetum</taxon>
    </lineage>
</organism>
<keyword evidence="2" id="KW-1185">Reference proteome</keyword>
<sequence>MKRNPRKERWTKAYRRLHDKDMTQTLANTRISPLPHAQNIDANKSVRRRHIVDRARISVAAHGQPDSVCDEGWHLSFVASTKLISRTVLKFEKLLLPDLINKQRLNIITKGNIALGNDVEFVIYDRRGSLAKGQAEMGGFGV</sequence>
<comment type="caution">
    <text evidence="1">The sequence shown here is derived from an EMBL/GenBank/DDBJ whole genome shotgun (WGS) entry which is preliminary data.</text>
</comment>